<dbReference type="EMBL" id="CAAKHA010000036">
    <property type="protein sequence ID" value="VIJ08203.1"/>
    <property type="molecule type" value="Genomic_DNA"/>
</dbReference>
<name>A0AAX3HZI4_BACTI</name>
<accession>A0AAX3HZI4</accession>
<evidence type="ECO:0000313" key="2">
    <source>
        <dbReference type="Proteomes" id="UP000508034"/>
    </source>
</evidence>
<organism evidence="1 2">
    <name type="scientific">Bacillus thuringiensis subsp. israelensis</name>
    <dbReference type="NCBI Taxonomy" id="1430"/>
    <lineage>
        <taxon>Bacteria</taxon>
        <taxon>Bacillati</taxon>
        <taxon>Bacillota</taxon>
        <taxon>Bacilli</taxon>
        <taxon>Bacillales</taxon>
        <taxon>Bacillaceae</taxon>
        <taxon>Bacillus</taxon>
        <taxon>Bacillus cereus group</taxon>
    </lineage>
</organism>
<dbReference type="AlphaFoldDB" id="A0AAX3HZI4"/>
<reference evidence="1 2" key="1">
    <citation type="submission" date="2019-04" db="EMBL/GenBank/DDBJ databases">
        <authorList>
            <person name="Patino-Navarrete R."/>
            <person name="Patino Navarrete R."/>
        </authorList>
    </citation>
    <scope>NUCLEOTIDE SEQUENCE [LARGE SCALE GENOMIC DNA]</scope>
    <source>
        <strain evidence="1">Bacillus thuringiensis strain AR23</strain>
    </source>
</reference>
<sequence length="120" mass="14402">MTKDRKIIISVEESKNYQRFHSNDTYVTETPRKEIYIDFFEEYVNPISMMERHEEDIYMEVVGVPDDNFHIIRQKNVTVSLEKKEAYYLAKSILSKLEDDKDIIELMLEEEEEEEEEVGV</sequence>
<gene>
    <name evidence="1" type="ORF">BTAR23_AR23_06251</name>
</gene>
<comment type="caution">
    <text evidence="1">The sequence shown here is derived from an EMBL/GenBank/DDBJ whole genome shotgun (WGS) entry which is preliminary data.</text>
</comment>
<proteinExistence type="predicted"/>
<protein>
    <submittedName>
        <fullName evidence="1">Uncharacterized protein</fullName>
    </submittedName>
</protein>
<dbReference type="RefSeq" id="WP_179979003.1">
    <property type="nucleotide sequence ID" value="NZ_CAAKHA010000036.1"/>
</dbReference>
<dbReference type="Proteomes" id="UP000508034">
    <property type="component" value="Unassembled WGS sequence"/>
</dbReference>
<evidence type="ECO:0000313" key="1">
    <source>
        <dbReference type="EMBL" id="VIJ08203.1"/>
    </source>
</evidence>